<dbReference type="Proteomes" id="UP000247569">
    <property type="component" value="Unassembled WGS sequence"/>
</dbReference>
<dbReference type="InterPro" id="IPR010330">
    <property type="entry name" value="CoiA_nuc"/>
</dbReference>
<dbReference type="EMBL" id="QJKF01000010">
    <property type="protein sequence ID" value="PXX60404.1"/>
    <property type="molecule type" value="Genomic_DNA"/>
</dbReference>
<comment type="caution">
    <text evidence="3">The sequence shown here is derived from an EMBL/GenBank/DDBJ whole genome shotgun (WGS) entry which is preliminary data.</text>
</comment>
<dbReference type="AlphaFoldDB" id="A0A318JUI1"/>
<evidence type="ECO:0000313" key="4">
    <source>
        <dbReference type="Proteomes" id="UP000247569"/>
    </source>
</evidence>
<evidence type="ECO:0000256" key="1">
    <source>
        <dbReference type="SAM" id="MobiDB-lite"/>
    </source>
</evidence>
<keyword evidence="4" id="KW-1185">Reference proteome</keyword>
<protein>
    <submittedName>
        <fullName evidence="3">Competence protein CoiA-like protein</fullName>
    </submittedName>
</protein>
<gene>
    <name evidence="3" type="ORF">DFR70_110246</name>
</gene>
<proteinExistence type="predicted"/>
<feature type="domain" description="Competence protein CoiA nuclease-like" evidence="2">
    <location>
        <begin position="94"/>
        <end position="175"/>
    </location>
</feature>
<evidence type="ECO:0000259" key="2">
    <source>
        <dbReference type="Pfam" id="PF06054"/>
    </source>
</evidence>
<evidence type="ECO:0000313" key="3">
    <source>
        <dbReference type="EMBL" id="PXX60404.1"/>
    </source>
</evidence>
<name>A0A318JUI1_9NOCA</name>
<accession>A0A318JUI1</accession>
<feature type="region of interest" description="Disordered" evidence="1">
    <location>
        <begin position="72"/>
        <end position="91"/>
    </location>
</feature>
<dbReference type="RefSeq" id="WP_146251260.1">
    <property type="nucleotide sequence ID" value="NZ_QJKF01000010.1"/>
</dbReference>
<feature type="compositionally biased region" description="Low complexity" evidence="1">
    <location>
        <begin position="293"/>
        <end position="309"/>
    </location>
</feature>
<dbReference type="OrthoDB" id="4518752at2"/>
<feature type="region of interest" description="Disordered" evidence="1">
    <location>
        <begin position="285"/>
        <end position="313"/>
    </location>
</feature>
<dbReference type="Pfam" id="PF06054">
    <property type="entry name" value="CoiA_nuc"/>
    <property type="match status" value="1"/>
</dbReference>
<sequence>MRSYDNLTVALDLARHEYLCAPTDPADPRMAEVRAKSYAGDQTLVCALCYAGIGAPPASRAAAVVKGRVGGARRPHFAHPPGQGPAGGQHDPDSEWHLMSKMSLAAWARTQPGVVDVGTEVWLPNRRRRADVRVRFDDGSQVGLEAQGYRMPDADWIRRHRDYAREGVVDVWLWHPQSPTAWIVLGSAEPAQQLWTLDPWKEVVTVMVGAPHRHQFGASDHDIDMRVQHLPPCVGDELVAHQYPLTQLELTPHGISIPAELQSQLAGQQEQQRRHIQTVEKVLDRLRSRQRRPTSTPQAPASTPPTVQATDREKPCAAQNIFDTAAQKHLKWIALQNALHAAGHIIDYRDAPSLPLPRTKPRPAHCTGCRQAFPAELDPRTVQRCQPSKSVG</sequence>
<reference evidence="3 4" key="1">
    <citation type="submission" date="2018-05" db="EMBL/GenBank/DDBJ databases">
        <title>Genomic Encyclopedia of Type Strains, Phase IV (KMG-IV): sequencing the most valuable type-strain genomes for metagenomic binning, comparative biology and taxonomic classification.</title>
        <authorList>
            <person name="Goeker M."/>
        </authorList>
    </citation>
    <scope>NUCLEOTIDE SEQUENCE [LARGE SCALE GENOMIC DNA]</scope>
    <source>
        <strain evidence="3 4">DSM 44704</strain>
    </source>
</reference>
<organism evidence="3 4">
    <name type="scientific">Nocardia tenerifensis</name>
    <dbReference type="NCBI Taxonomy" id="228006"/>
    <lineage>
        <taxon>Bacteria</taxon>
        <taxon>Bacillati</taxon>
        <taxon>Actinomycetota</taxon>
        <taxon>Actinomycetes</taxon>
        <taxon>Mycobacteriales</taxon>
        <taxon>Nocardiaceae</taxon>
        <taxon>Nocardia</taxon>
    </lineage>
</organism>